<feature type="transmembrane region" description="Helical" evidence="13">
    <location>
        <begin position="438"/>
        <end position="461"/>
    </location>
</feature>
<feature type="transmembrane region" description="Helical" evidence="13">
    <location>
        <begin position="199"/>
        <end position="223"/>
    </location>
</feature>
<evidence type="ECO:0000256" key="12">
    <source>
        <dbReference type="ARBA" id="ARBA00023136"/>
    </source>
</evidence>
<accession>A0A1H3AAP9</accession>
<keyword evidence="8 13" id="KW-0479">Metal-binding</keyword>
<dbReference type="AlphaFoldDB" id="A0A1H3AAP9"/>
<proteinExistence type="inferred from homology"/>
<keyword evidence="9 13" id="KW-0249">Electron transport</keyword>
<protein>
    <submittedName>
        <fullName evidence="15">Cytochrome bd-I ubiquinol oxidase subunit 1 apoprotein</fullName>
    </submittedName>
</protein>
<organism evidence="15 16">
    <name type="scientific">Albimonas donghaensis</name>
    <dbReference type="NCBI Taxonomy" id="356660"/>
    <lineage>
        <taxon>Bacteria</taxon>
        <taxon>Pseudomonadati</taxon>
        <taxon>Pseudomonadota</taxon>
        <taxon>Alphaproteobacteria</taxon>
        <taxon>Rhodobacterales</taxon>
        <taxon>Paracoccaceae</taxon>
        <taxon>Albimonas</taxon>
    </lineage>
</organism>
<dbReference type="Pfam" id="PF01654">
    <property type="entry name" value="Cyt_bd_oxida_I"/>
    <property type="match status" value="1"/>
</dbReference>
<keyword evidence="16" id="KW-1185">Reference proteome</keyword>
<feature type="transmembrane region" description="Helical" evidence="13">
    <location>
        <begin position="107"/>
        <end position="131"/>
    </location>
</feature>
<comment type="subcellular location">
    <subcellularLocation>
        <location evidence="1">Cell inner membrane</location>
        <topology evidence="1">Multi-pass membrane protein</topology>
    </subcellularLocation>
</comment>
<keyword evidence="6 13" id="KW-0349">Heme</keyword>
<dbReference type="InterPro" id="IPR002585">
    <property type="entry name" value="Cyt-d_ubiquinol_oxidase_su_1"/>
</dbReference>
<evidence type="ECO:0000313" key="15">
    <source>
        <dbReference type="EMBL" id="SDX26713.1"/>
    </source>
</evidence>
<dbReference type="GO" id="GO:0005886">
    <property type="term" value="C:plasma membrane"/>
    <property type="evidence" value="ECO:0007669"/>
    <property type="project" value="UniProtKB-SubCell"/>
</dbReference>
<dbReference type="GO" id="GO:0070069">
    <property type="term" value="C:cytochrome complex"/>
    <property type="evidence" value="ECO:0007669"/>
    <property type="project" value="UniProtKB-UniRule"/>
</dbReference>
<sequence>MLAPRRRPRYRETPMELDVVELSRLQFAMTAMFHFLFVPLTLGLSALVAIMETVYVMTGRPIWRQMTKFWGMLFGINFAIGVATGITMEFQFGMNWSYYSHYVGDVFGAPLAIEGLMAFFLEATFVGLFFFGWDRLKPVQHLMVTWLVAIGSNFSALWILIANGWMQNPVGAEFNPDTMRMEMTSFTEVLFNEVAQAKFVHTVSAGYVTASVFVLGVSAWYLLKGRHTRLARRSITVAASFGLASALSVVVLGDESGYSASHTQKMKLASIEAMWETHPAPAPFTAFGLPDRAARETHYAIEIPWVMGLIGTRSTTEIIPGIDELVAEADARIRSGLIAYDALMTLRADRADAPQVIRDRFERHSADLGFAMLLKRYVDDPRDATEADIAMAADDTVPGVAPIFWAFRIMVALGFAFIAMMVYFFWRSSFRQQSYPRWALRIAVAMIPAPWIAAEMGWFVAEYGRQPWTVDGVLPTALSVSHLGVSDLLFSLAGFFLFYTVLFVVEMGLMLKYIRKGPFEDVEETEAWEARHEHRLSTHDGRGPFADAAINPAE</sequence>
<dbReference type="GO" id="GO:0046872">
    <property type="term" value="F:metal ion binding"/>
    <property type="evidence" value="ECO:0007669"/>
    <property type="project" value="UniProtKB-UniRule"/>
</dbReference>
<keyword evidence="10 13" id="KW-1133">Transmembrane helix</keyword>
<dbReference type="PANTHER" id="PTHR30365:SF0">
    <property type="entry name" value="CYTOCHROME BD-I UBIQUINOL OXIDASE SUBUNIT 1"/>
    <property type="match status" value="1"/>
</dbReference>
<feature type="transmembrane region" description="Helical" evidence="13">
    <location>
        <begin position="69"/>
        <end position="87"/>
    </location>
</feature>
<name>A0A1H3AAP9_9RHOB</name>
<keyword evidence="3 13" id="KW-0813">Transport</keyword>
<feature type="transmembrane region" description="Helical" evidence="13">
    <location>
        <begin position="143"/>
        <end position="166"/>
    </location>
</feature>
<evidence type="ECO:0000313" key="16">
    <source>
        <dbReference type="Proteomes" id="UP000199118"/>
    </source>
</evidence>
<evidence type="ECO:0000256" key="9">
    <source>
        <dbReference type="ARBA" id="ARBA00022982"/>
    </source>
</evidence>
<feature type="transmembrane region" description="Helical" evidence="13">
    <location>
        <begin position="403"/>
        <end position="426"/>
    </location>
</feature>
<evidence type="ECO:0000256" key="1">
    <source>
        <dbReference type="ARBA" id="ARBA00004429"/>
    </source>
</evidence>
<evidence type="ECO:0000256" key="4">
    <source>
        <dbReference type="ARBA" id="ARBA00022475"/>
    </source>
</evidence>
<dbReference type="GO" id="GO:0020037">
    <property type="term" value="F:heme binding"/>
    <property type="evidence" value="ECO:0007669"/>
    <property type="project" value="TreeGrafter"/>
</dbReference>
<dbReference type="Proteomes" id="UP000199118">
    <property type="component" value="Unassembled WGS sequence"/>
</dbReference>
<evidence type="ECO:0000256" key="10">
    <source>
        <dbReference type="ARBA" id="ARBA00022989"/>
    </source>
</evidence>
<evidence type="ECO:0000256" key="13">
    <source>
        <dbReference type="PIRNR" id="PIRNR006446"/>
    </source>
</evidence>
<feature type="transmembrane region" description="Helical" evidence="13">
    <location>
        <begin position="235"/>
        <end position="253"/>
    </location>
</feature>
<evidence type="ECO:0000256" key="6">
    <source>
        <dbReference type="ARBA" id="ARBA00022617"/>
    </source>
</evidence>
<gene>
    <name evidence="15" type="ORF">SAMN05444336_104122</name>
</gene>
<dbReference type="GO" id="GO:0019646">
    <property type="term" value="P:aerobic electron transport chain"/>
    <property type="evidence" value="ECO:0007669"/>
    <property type="project" value="InterPro"/>
</dbReference>
<evidence type="ECO:0000256" key="14">
    <source>
        <dbReference type="SAM" id="MobiDB-lite"/>
    </source>
</evidence>
<dbReference type="GO" id="GO:0009055">
    <property type="term" value="F:electron transfer activity"/>
    <property type="evidence" value="ECO:0007669"/>
    <property type="project" value="UniProtKB-UniRule"/>
</dbReference>
<evidence type="ECO:0000256" key="11">
    <source>
        <dbReference type="ARBA" id="ARBA00023004"/>
    </source>
</evidence>
<evidence type="ECO:0000256" key="5">
    <source>
        <dbReference type="ARBA" id="ARBA00022519"/>
    </source>
</evidence>
<dbReference type="PIRSF" id="PIRSF006446">
    <property type="entry name" value="Cyt_quinol_oxidase_1"/>
    <property type="match status" value="1"/>
</dbReference>
<keyword evidence="5" id="KW-0997">Cell inner membrane</keyword>
<evidence type="ECO:0000256" key="8">
    <source>
        <dbReference type="ARBA" id="ARBA00022723"/>
    </source>
</evidence>
<dbReference type="GO" id="GO:0016682">
    <property type="term" value="F:oxidoreductase activity, acting on diphenols and related substances as donors, oxygen as acceptor"/>
    <property type="evidence" value="ECO:0007669"/>
    <property type="project" value="TreeGrafter"/>
</dbReference>
<dbReference type="STRING" id="356660.SAMN05444336_104122"/>
<evidence type="ECO:0000256" key="2">
    <source>
        <dbReference type="ARBA" id="ARBA00009819"/>
    </source>
</evidence>
<evidence type="ECO:0000256" key="7">
    <source>
        <dbReference type="ARBA" id="ARBA00022692"/>
    </source>
</evidence>
<dbReference type="EMBL" id="FNMZ01000004">
    <property type="protein sequence ID" value="SDX26713.1"/>
    <property type="molecule type" value="Genomic_DNA"/>
</dbReference>
<feature type="transmembrane region" description="Helical" evidence="13">
    <location>
        <begin position="31"/>
        <end position="57"/>
    </location>
</feature>
<keyword evidence="11 13" id="KW-0408">Iron</keyword>
<feature type="transmembrane region" description="Helical" evidence="13">
    <location>
        <begin position="488"/>
        <end position="509"/>
    </location>
</feature>
<reference evidence="15 16" key="1">
    <citation type="submission" date="2016-10" db="EMBL/GenBank/DDBJ databases">
        <authorList>
            <person name="de Groot N.N."/>
        </authorList>
    </citation>
    <scope>NUCLEOTIDE SEQUENCE [LARGE SCALE GENOMIC DNA]</scope>
    <source>
        <strain evidence="15 16">DSM 17890</strain>
    </source>
</reference>
<keyword evidence="12 13" id="KW-0472">Membrane</keyword>
<evidence type="ECO:0000256" key="3">
    <source>
        <dbReference type="ARBA" id="ARBA00022448"/>
    </source>
</evidence>
<keyword evidence="7 13" id="KW-0812">Transmembrane</keyword>
<keyword evidence="4 13" id="KW-1003">Cell membrane</keyword>
<comment type="similarity">
    <text evidence="2 13">Belongs to the cytochrome ubiquinol oxidase subunit 1 family.</text>
</comment>
<dbReference type="PANTHER" id="PTHR30365">
    <property type="entry name" value="CYTOCHROME D UBIQUINOL OXIDASE"/>
    <property type="match status" value="1"/>
</dbReference>
<feature type="region of interest" description="Disordered" evidence="14">
    <location>
        <begin position="535"/>
        <end position="554"/>
    </location>
</feature>